<reference evidence="9" key="1">
    <citation type="journal article" date="2023" name="Mol. Phylogenet. Evol.">
        <title>Genome-scale phylogeny and comparative genomics of the fungal order Sordariales.</title>
        <authorList>
            <person name="Hensen N."/>
            <person name="Bonometti L."/>
            <person name="Westerberg I."/>
            <person name="Brannstrom I.O."/>
            <person name="Guillou S."/>
            <person name="Cros-Aarteil S."/>
            <person name="Calhoun S."/>
            <person name="Haridas S."/>
            <person name="Kuo A."/>
            <person name="Mondo S."/>
            <person name="Pangilinan J."/>
            <person name="Riley R."/>
            <person name="LaButti K."/>
            <person name="Andreopoulos B."/>
            <person name="Lipzen A."/>
            <person name="Chen C."/>
            <person name="Yan M."/>
            <person name="Daum C."/>
            <person name="Ng V."/>
            <person name="Clum A."/>
            <person name="Steindorff A."/>
            <person name="Ohm R.A."/>
            <person name="Martin F."/>
            <person name="Silar P."/>
            <person name="Natvig D.O."/>
            <person name="Lalanne C."/>
            <person name="Gautier V."/>
            <person name="Ament-Velasquez S.L."/>
            <person name="Kruys A."/>
            <person name="Hutchinson M.I."/>
            <person name="Powell A.J."/>
            <person name="Barry K."/>
            <person name="Miller A.N."/>
            <person name="Grigoriev I.V."/>
            <person name="Debuchy R."/>
            <person name="Gladieux P."/>
            <person name="Hiltunen Thoren M."/>
            <person name="Johannesson H."/>
        </authorList>
    </citation>
    <scope>NUCLEOTIDE SEQUENCE</scope>
    <source>
        <strain evidence="9">CBS 626.80</strain>
    </source>
</reference>
<dbReference type="EMBL" id="MU859083">
    <property type="protein sequence ID" value="KAK3954908.1"/>
    <property type="molecule type" value="Genomic_DNA"/>
</dbReference>
<evidence type="ECO:0000256" key="3">
    <source>
        <dbReference type="ARBA" id="ARBA00022723"/>
    </source>
</evidence>
<dbReference type="PROSITE" id="PS51462">
    <property type="entry name" value="NUDIX"/>
    <property type="match status" value="1"/>
</dbReference>
<gene>
    <name evidence="9" type="ORF">QBC32DRAFT_334960</name>
</gene>
<feature type="region of interest" description="Disordered" evidence="7">
    <location>
        <begin position="56"/>
        <end position="119"/>
    </location>
</feature>
<evidence type="ECO:0000256" key="2">
    <source>
        <dbReference type="ARBA" id="ARBA00001946"/>
    </source>
</evidence>
<comment type="cofactor">
    <cofactor evidence="1">
        <name>Mn(2+)</name>
        <dbReference type="ChEBI" id="CHEBI:29035"/>
    </cofactor>
</comment>
<dbReference type="InterPro" id="IPR039121">
    <property type="entry name" value="NUDT19"/>
</dbReference>
<keyword evidence="4" id="KW-0378">Hydrolase</keyword>
<evidence type="ECO:0000259" key="8">
    <source>
        <dbReference type="PROSITE" id="PS51462"/>
    </source>
</evidence>
<evidence type="ECO:0000256" key="4">
    <source>
        <dbReference type="ARBA" id="ARBA00022801"/>
    </source>
</evidence>
<dbReference type="PANTHER" id="PTHR12318:SF0">
    <property type="entry name" value="ACYL-COENZYME A DIPHOSPHATASE NUDT19"/>
    <property type="match status" value="1"/>
</dbReference>
<dbReference type="Proteomes" id="UP001303222">
    <property type="component" value="Unassembled WGS sequence"/>
</dbReference>
<feature type="compositionally biased region" description="Low complexity" evidence="7">
    <location>
        <begin position="56"/>
        <end position="69"/>
    </location>
</feature>
<proteinExistence type="predicted"/>
<dbReference type="Gene3D" id="3.90.79.10">
    <property type="entry name" value="Nucleoside Triphosphate Pyrophosphohydrolase"/>
    <property type="match status" value="1"/>
</dbReference>
<dbReference type="InterPro" id="IPR015797">
    <property type="entry name" value="NUDIX_hydrolase-like_dom_sf"/>
</dbReference>
<dbReference type="InterPro" id="IPR000086">
    <property type="entry name" value="NUDIX_hydrolase_dom"/>
</dbReference>
<comment type="caution">
    <text evidence="9">The sequence shown here is derived from an EMBL/GenBank/DDBJ whole genome shotgun (WGS) entry which is preliminary data.</text>
</comment>
<dbReference type="PANTHER" id="PTHR12318">
    <property type="entry name" value="TESTOSTERONE-REGULATED PROTEIN RP2"/>
    <property type="match status" value="1"/>
</dbReference>
<evidence type="ECO:0000256" key="7">
    <source>
        <dbReference type="SAM" id="MobiDB-lite"/>
    </source>
</evidence>
<organism evidence="9 10">
    <name type="scientific">Pseudoneurospora amorphoporcata</name>
    <dbReference type="NCBI Taxonomy" id="241081"/>
    <lineage>
        <taxon>Eukaryota</taxon>
        <taxon>Fungi</taxon>
        <taxon>Dikarya</taxon>
        <taxon>Ascomycota</taxon>
        <taxon>Pezizomycotina</taxon>
        <taxon>Sordariomycetes</taxon>
        <taxon>Sordariomycetidae</taxon>
        <taxon>Sordariales</taxon>
        <taxon>Sordariaceae</taxon>
        <taxon>Pseudoneurospora</taxon>
    </lineage>
</organism>
<evidence type="ECO:0000256" key="1">
    <source>
        <dbReference type="ARBA" id="ARBA00001936"/>
    </source>
</evidence>
<evidence type="ECO:0000256" key="6">
    <source>
        <dbReference type="ARBA" id="ARBA00023211"/>
    </source>
</evidence>
<sequence length="510" mass="55815">MSSACLRFTTRSGSGPGIKISSNVSNLHLSTTTLIISLGHPHQTRTRTLSTCTSTVTRSSSSRTLLTCRSRSHRDPPPRPPTATTSPLQTTSRTFTTTTMAPKASASIPSSNKASATGGALPIRPSSSVILLSPTNQVLLLHRVAKSSSFASAHVFPGGNLSEFHEGEYYPLPQGVELHRDSEAYRLAAVRETFEESGILLARRKGGSDGGLLELSEEELEEGRKEVFGDKVKFTSWLESKGGVADVGNLHPFTRWITPQNQRKRFTTQMYLYMLPLHTPTNTNTASSQTSQTQTQTVVQTPTHDGGIEHTAALFDSPSTWLAKASSGDIILYPPQFYLLTLISRFLPTNHLSNYSEQREKLLSFLHRVPTSSVKHFTSDIPWAEKVMSPEVVGFAATKKQGSYGNDGRVILGLAKPGRELMMDSSSSAEHPKRGGDMERVVLVDFRKEEVEQIKEEQQNPETGEVIKTVVKTAVRVPRDLEVVERVEAMAMAVDVDIAPTTKKGKGSKL</sequence>
<comment type="cofactor">
    <cofactor evidence="2">
        <name>Mg(2+)</name>
        <dbReference type="ChEBI" id="CHEBI:18420"/>
    </cofactor>
</comment>
<evidence type="ECO:0000313" key="9">
    <source>
        <dbReference type="EMBL" id="KAK3954908.1"/>
    </source>
</evidence>
<dbReference type="GO" id="GO:0016818">
    <property type="term" value="F:hydrolase activity, acting on acid anhydrides, in phosphorus-containing anhydrides"/>
    <property type="evidence" value="ECO:0007669"/>
    <property type="project" value="InterPro"/>
</dbReference>
<keyword evidence="5" id="KW-0460">Magnesium</keyword>
<keyword evidence="6" id="KW-0464">Manganese</keyword>
<protein>
    <recommendedName>
        <fullName evidence="8">Nudix hydrolase domain-containing protein</fullName>
    </recommendedName>
</protein>
<dbReference type="GO" id="GO:0005739">
    <property type="term" value="C:mitochondrion"/>
    <property type="evidence" value="ECO:0007669"/>
    <property type="project" value="TreeGrafter"/>
</dbReference>
<feature type="compositionally biased region" description="Low complexity" evidence="7">
    <location>
        <begin position="82"/>
        <end position="102"/>
    </location>
</feature>
<dbReference type="SUPFAM" id="SSF55811">
    <property type="entry name" value="Nudix"/>
    <property type="match status" value="1"/>
</dbReference>
<evidence type="ECO:0000313" key="10">
    <source>
        <dbReference type="Proteomes" id="UP001303222"/>
    </source>
</evidence>
<feature type="domain" description="Nudix hydrolase" evidence="8">
    <location>
        <begin position="122"/>
        <end position="338"/>
    </location>
</feature>
<dbReference type="GO" id="GO:0046872">
    <property type="term" value="F:metal ion binding"/>
    <property type="evidence" value="ECO:0007669"/>
    <property type="project" value="UniProtKB-KW"/>
</dbReference>
<dbReference type="CDD" id="cd18870">
    <property type="entry name" value="NUDIX_AcylCoAdiphos_Nudt19"/>
    <property type="match status" value="1"/>
</dbReference>
<accession>A0AAN6P3E3</accession>
<keyword evidence="3" id="KW-0479">Metal-binding</keyword>
<reference evidence="9" key="2">
    <citation type="submission" date="2023-06" db="EMBL/GenBank/DDBJ databases">
        <authorList>
            <consortium name="Lawrence Berkeley National Laboratory"/>
            <person name="Mondo S.J."/>
            <person name="Hensen N."/>
            <person name="Bonometti L."/>
            <person name="Westerberg I."/>
            <person name="Brannstrom I.O."/>
            <person name="Guillou S."/>
            <person name="Cros-Aarteil S."/>
            <person name="Calhoun S."/>
            <person name="Haridas S."/>
            <person name="Kuo A."/>
            <person name="Pangilinan J."/>
            <person name="Riley R."/>
            <person name="Labutti K."/>
            <person name="Andreopoulos B."/>
            <person name="Lipzen A."/>
            <person name="Chen C."/>
            <person name="Yanf M."/>
            <person name="Daum C."/>
            <person name="Ng V."/>
            <person name="Clum A."/>
            <person name="Steindorff A."/>
            <person name="Ohm R."/>
            <person name="Martin F."/>
            <person name="Silar P."/>
            <person name="Natvig D."/>
            <person name="Lalanne C."/>
            <person name="Gautier V."/>
            <person name="Ament-Velasquez S.L."/>
            <person name="Kruys A."/>
            <person name="Hutchinson M.I."/>
            <person name="Powell A.J."/>
            <person name="Barry K."/>
            <person name="Miller A.N."/>
            <person name="Grigoriev I.V."/>
            <person name="Debuchy R."/>
            <person name="Gladieux P."/>
            <person name="Thoren M.H."/>
            <person name="Johannesson H."/>
        </authorList>
    </citation>
    <scope>NUCLEOTIDE SEQUENCE</scope>
    <source>
        <strain evidence="9">CBS 626.80</strain>
    </source>
</reference>
<evidence type="ECO:0000256" key="5">
    <source>
        <dbReference type="ARBA" id="ARBA00022842"/>
    </source>
</evidence>
<name>A0AAN6P3E3_9PEZI</name>
<dbReference type="AlphaFoldDB" id="A0AAN6P3E3"/>
<keyword evidence="10" id="KW-1185">Reference proteome</keyword>